<evidence type="ECO:0000256" key="1">
    <source>
        <dbReference type="ARBA" id="ARBA00022737"/>
    </source>
</evidence>
<dbReference type="CDD" id="cd00063">
    <property type="entry name" value="FN3"/>
    <property type="match status" value="9"/>
</dbReference>
<dbReference type="SUPFAM" id="SSF49265">
    <property type="entry name" value="Fibronectin type III"/>
    <property type="match status" value="5"/>
</dbReference>
<dbReference type="EMBL" id="CAJNOM010000207">
    <property type="protein sequence ID" value="CAF1228338.1"/>
    <property type="molecule type" value="Genomic_DNA"/>
</dbReference>
<reference evidence="5" key="1">
    <citation type="submission" date="2021-02" db="EMBL/GenBank/DDBJ databases">
        <authorList>
            <person name="Nowell W R."/>
        </authorList>
    </citation>
    <scope>NUCLEOTIDE SEQUENCE</scope>
</reference>
<feature type="compositionally biased region" description="Basic residues" evidence="2">
    <location>
        <begin position="209"/>
        <end position="219"/>
    </location>
</feature>
<name>A0A814YF66_9BILA</name>
<feature type="region of interest" description="Disordered" evidence="2">
    <location>
        <begin position="41"/>
        <end position="76"/>
    </location>
</feature>
<evidence type="ECO:0000313" key="6">
    <source>
        <dbReference type="Proteomes" id="UP000663832"/>
    </source>
</evidence>
<feature type="domain" description="Fibronectin type-III" evidence="4">
    <location>
        <begin position="1033"/>
        <end position="1133"/>
    </location>
</feature>
<comment type="caution">
    <text evidence="5">The sequence shown here is derived from an EMBL/GenBank/DDBJ whole genome shotgun (WGS) entry which is preliminary data.</text>
</comment>
<feature type="domain" description="Fibronectin type-III" evidence="4">
    <location>
        <begin position="926"/>
        <end position="1032"/>
    </location>
</feature>
<dbReference type="Pfam" id="PF16656">
    <property type="entry name" value="Pur_ac_phosph_N"/>
    <property type="match status" value="1"/>
</dbReference>
<dbReference type="SMART" id="SM00060">
    <property type="entry name" value="FN3"/>
    <property type="match status" value="9"/>
</dbReference>
<dbReference type="InterPro" id="IPR015914">
    <property type="entry name" value="PAPs_N"/>
</dbReference>
<dbReference type="Proteomes" id="UP000663832">
    <property type="component" value="Unassembled WGS sequence"/>
</dbReference>
<feature type="compositionally biased region" description="Polar residues" evidence="2">
    <location>
        <begin position="189"/>
        <end position="206"/>
    </location>
</feature>
<feature type="domain" description="Fibronectin type-III" evidence="4">
    <location>
        <begin position="553"/>
        <end position="644"/>
    </location>
</feature>
<dbReference type="AlphaFoldDB" id="A0A814YF66"/>
<feature type="non-terminal residue" evidence="5">
    <location>
        <position position="1"/>
    </location>
</feature>
<sequence length="1243" mass="137575">PATVRMISENGPAFPLPLHLPPGHMVQQVLDENGVLTHVIMSQPGPPPPPPPPPHHHMHTGYSPSPYNGLYGHPHQYHNPNVYGPYTGDTLSYPSRSACNHTSSPTNPSQCLIHPSESNGSSATATGGGGTTSITSTNSTNLTNNQQRRSPVYNTNTNSCTTTGGGGGGASSNTRTLNNNGQKRRIPPSHNNTNSYVNNASLNGSDKSQHHHHHHHHPPPTHYTSFYPEMVVPPTTEPVDLATAAEYDKERQTIEKCLSKLSSPIVQDIESRSVLVRIQPPRLASSTSSQSDYSIDFTNLTYELLLSDKGKDAKYKQVYCGDANEITLKDLKPATEYHLKVCACIDSCKGEYTNPVPFTTEQCEPDRPSPPKLLGSRLKNSITLKWTATADNGSKILNYILEYDEGKGREFTEIYRGIKKQFLINKLMPATFYNFRLAAENSIGRSEWSDTTPISTSGTIPPEPDSPMLYEKGVKDLTLSWAKRPIDETFTLQMNDESNYFRNKYSGSSCTYTVRELHSNTEYKFRLAAHNQEGQSNYSQVATYRTLPDRPDPPAKPRIKGHIQATQCRIVWDPPRDNGGADIQQYHLELEESKGFHVIYNGLDTEYLLEQLIPGHSYSLRLSCSSIGGLSDPSDITQIKTPAVAPASCHPPKILGKAKANSLHLRWAYPDYDGGSPVIDFEVQVTNPDNSSRIVYRGRDLDCTVAGLLPGRPYLFQVRAFNRAGPGPWSEYLDVVSGPGVPEAPRNFLVECQTANSAVISWEEGVNNGAAITEYRLEWSRKESDSFMQLYCGTNCTYEAKGLTPVTHYFFRVQAVNSAGPGSYSMLASCVTPAAPPSIVSSVKVHPKSTSMTITWKEPINNGSSITGYYLDIGEKELIFVSSELNEYIIDEVLPDTIYRIRIRAVNTIGSGPFSSVVKCQTKSLPPDPPRLECIAITCNSLKLKWGNGTTNHVLSASASTEPSTTTPRSITYIIEMEGKDGSFNCIYTGTTYSHKINKLQENTQYNFRICAKNDSGAGLWSEMYTFTTSKAPPNALKAPNINEITSTSCVFNWQPHKPLGRDPISYILQLQIYRKENDYTEIYHGELTSYRATNLEAGVDYRARVCAIRSTSEGLALNSPFSPATHFVLPRPEDLAAALSVTRTSNNHLLNDDNHSEQKLSFLNRYRLICYRKLKSIQLFESRTLTDQQWAVVIFVGFTLLAIFIAIFANFMYSKYTNGSSISVDNAFSSSSSTSFSPGIKK</sequence>
<dbReference type="PROSITE" id="PS50853">
    <property type="entry name" value="FN3"/>
    <property type="match status" value="9"/>
</dbReference>
<evidence type="ECO:0000256" key="3">
    <source>
        <dbReference type="SAM" id="Phobius"/>
    </source>
</evidence>
<keyword evidence="3" id="KW-0472">Membrane</keyword>
<dbReference type="GO" id="GO:0046872">
    <property type="term" value="F:metal ion binding"/>
    <property type="evidence" value="ECO:0007669"/>
    <property type="project" value="InterPro"/>
</dbReference>
<evidence type="ECO:0000259" key="4">
    <source>
        <dbReference type="PROSITE" id="PS50853"/>
    </source>
</evidence>
<dbReference type="InterPro" id="IPR003961">
    <property type="entry name" value="FN3_dom"/>
</dbReference>
<dbReference type="FunFam" id="2.60.40.10:FF:001846">
    <property type="entry name" value="Uncharacterized protein, isoform E"/>
    <property type="match status" value="1"/>
</dbReference>
<dbReference type="InterPro" id="IPR036116">
    <property type="entry name" value="FN3_sf"/>
</dbReference>
<dbReference type="PANTHER" id="PTHR13817">
    <property type="entry name" value="TITIN"/>
    <property type="match status" value="1"/>
</dbReference>
<dbReference type="InterPro" id="IPR050964">
    <property type="entry name" value="Striated_Muscle_Regulatory"/>
</dbReference>
<feature type="domain" description="Fibronectin type-III" evidence="4">
    <location>
        <begin position="367"/>
        <end position="459"/>
    </location>
</feature>
<gene>
    <name evidence="5" type="ORF">QVE165_LOCUS27291</name>
</gene>
<accession>A0A814YF66</accession>
<feature type="compositionally biased region" description="Low complexity" evidence="2">
    <location>
        <begin position="132"/>
        <end position="145"/>
    </location>
</feature>
<feature type="compositionally biased region" description="Polar residues" evidence="2">
    <location>
        <begin position="96"/>
        <end position="110"/>
    </location>
</feature>
<feature type="domain" description="Fibronectin type-III" evidence="4">
    <location>
        <begin position="836"/>
        <end position="925"/>
    </location>
</feature>
<keyword evidence="3" id="KW-1133">Transmembrane helix</keyword>
<evidence type="ECO:0000313" key="5">
    <source>
        <dbReference type="EMBL" id="CAF1228338.1"/>
    </source>
</evidence>
<keyword evidence="1" id="KW-0677">Repeat</keyword>
<organism evidence="5 6">
    <name type="scientific">Adineta steineri</name>
    <dbReference type="NCBI Taxonomy" id="433720"/>
    <lineage>
        <taxon>Eukaryota</taxon>
        <taxon>Metazoa</taxon>
        <taxon>Spiralia</taxon>
        <taxon>Gnathifera</taxon>
        <taxon>Rotifera</taxon>
        <taxon>Eurotatoria</taxon>
        <taxon>Bdelloidea</taxon>
        <taxon>Adinetida</taxon>
        <taxon>Adinetidae</taxon>
        <taxon>Adineta</taxon>
    </lineage>
</organism>
<feature type="transmembrane region" description="Helical" evidence="3">
    <location>
        <begin position="1191"/>
        <end position="1214"/>
    </location>
</feature>
<feature type="region of interest" description="Disordered" evidence="2">
    <location>
        <begin position="96"/>
        <end position="231"/>
    </location>
</feature>
<protein>
    <recommendedName>
        <fullName evidence="4">Fibronectin type-III domain-containing protein</fullName>
    </recommendedName>
</protein>
<feature type="domain" description="Fibronectin type-III" evidence="4">
    <location>
        <begin position="463"/>
        <end position="549"/>
    </location>
</feature>
<dbReference type="PANTHER" id="PTHR13817:SF73">
    <property type="entry name" value="FIBRONECTIN TYPE-III DOMAIN-CONTAINING PROTEIN"/>
    <property type="match status" value="1"/>
</dbReference>
<keyword evidence="6" id="KW-1185">Reference proteome</keyword>
<dbReference type="GO" id="GO:0003993">
    <property type="term" value="F:acid phosphatase activity"/>
    <property type="evidence" value="ECO:0007669"/>
    <property type="project" value="InterPro"/>
</dbReference>
<dbReference type="Pfam" id="PF00041">
    <property type="entry name" value="fn3"/>
    <property type="match status" value="6"/>
</dbReference>
<feature type="domain" description="Fibronectin type-III" evidence="4">
    <location>
        <begin position="645"/>
        <end position="740"/>
    </location>
</feature>
<feature type="domain" description="Fibronectin type-III" evidence="4">
    <location>
        <begin position="260"/>
        <end position="363"/>
    </location>
</feature>
<feature type="compositionally biased region" description="Pro residues" evidence="2">
    <location>
        <begin position="44"/>
        <end position="53"/>
    </location>
</feature>
<keyword evidence="3" id="KW-0812">Transmembrane</keyword>
<evidence type="ECO:0000256" key="2">
    <source>
        <dbReference type="SAM" id="MobiDB-lite"/>
    </source>
</evidence>
<dbReference type="OrthoDB" id="443915at2759"/>
<dbReference type="Gene3D" id="2.60.40.10">
    <property type="entry name" value="Immunoglobulins"/>
    <property type="match status" value="9"/>
</dbReference>
<proteinExistence type="predicted"/>
<feature type="domain" description="Fibronectin type-III" evidence="4">
    <location>
        <begin position="744"/>
        <end position="835"/>
    </location>
</feature>
<dbReference type="InterPro" id="IPR013783">
    <property type="entry name" value="Ig-like_fold"/>
</dbReference>